<sequence length="115" mass="12966">MLLDQDVLFTRQDQEIIIARNQRMSPLLHLPSEMRNLIMDYALCELGGLHYQSDLGGIDRLYPNLDLVTKNYIHVLCTKSRSFSPPSAKDVHAVSISKSHWTSNKNAGHQPHAAA</sequence>
<evidence type="ECO:0000256" key="1">
    <source>
        <dbReference type="SAM" id="MobiDB-lite"/>
    </source>
</evidence>
<dbReference type="InParanoid" id="Q0V047"/>
<feature type="region of interest" description="Disordered" evidence="1">
    <location>
        <begin position="94"/>
        <end position="115"/>
    </location>
</feature>
<dbReference type="GeneID" id="5970073"/>
<feature type="compositionally biased region" description="Polar residues" evidence="1">
    <location>
        <begin position="96"/>
        <end position="107"/>
    </location>
</feature>
<dbReference type="RefSeq" id="XP_001793216.1">
    <property type="nucleotide sequence ID" value="XM_001793164.1"/>
</dbReference>
<dbReference type="Proteomes" id="UP000001055">
    <property type="component" value="Unassembled WGS sequence"/>
</dbReference>
<proteinExistence type="predicted"/>
<evidence type="ECO:0000313" key="2">
    <source>
        <dbReference type="EMBL" id="EAT89348.1"/>
    </source>
</evidence>
<evidence type="ECO:0000313" key="3">
    <source>
        <dbReference type="Proteomes" id="UP000001055"/>
    </source>
</evidence>
<dbReference type="VEuPathDB" id="FungiDB:JI435_026170"/>
<dbReference type="AlphaFoldDB" id="Q0V047"/>
<gene>
    <name evidence="2" type="ORF">SNOG_02617</name>
</gene>
<dbReference type="EMBL" id="CH445328">
    <property type="protein sequence ID" value="EAT89348.1"/>
    <property type="molecule type" value="Genomic_DNA"/>
</dbReference>
<protein>
    <submittedName>
        <fullName evidence="2">Uncharacterized protein</fullName>
    </submittedName>
</protein>
<reference evidence="3" key="1">
    <citation type="journal article" date="2007" name="Plant Cell">
        <title>Dothideomycete-plant interactions illuminated by genome sequencing and EST analysis of the wheat pathogen Stagonospora nodorum.</title>
        <authorList>
            <person name="Hane J.K."/>
            <person name="Lowe R.G."/>
            <person name="Solomon P.S."/>
            <person name="Tan K.C."/>
            <person name="Schoch C.L."/>
            <person name="Spatafora J.W."/>
            <person name="Crous P.W."/>
            <person name="Kodira C."/>
            <person name="Birren B.W."/>
            <person name="Galagan J.E."/>
            <person name="Torriani S.F."/>
            <person name="McDonald B.A."/>
            <person name="Oliver R.P."/>
        </authorList>
    </citation>
    <scope>NUCLEOTIDE SEQUENCE [LARGE SCALE GENOMIC DNA]</scope>
    <source>
        <strain evidence="3">SN15 / ATCC MYA-4574 / FGSC 10173</strain>
    </source>
</reference>
<name>Q0V047_PHANO</name>
<accession>Q0V047</accession>
<dbReference type="KEGG" id="pno:SNOG_02617"/>
<organism evidence="2 3">
    <name type="scientific">Phaeosphaeria nodorum (strain SN15 / ATCC MYA-4574 / FGSC 10173)</name>
    <name type="common">Glume blotch fungus</name>
    <name type="synonym">Parastagonospora nodorum</name>
    <dbReference type="NCBI Taxonomy" id="321614"/>
    <lineage>
        <taxon>Eukaryota</taxon>
        <taxon>Fungi</taxon>
        <taxon>Dikarya</taxon>
        <taxon>Ascomycota</taxon>
        <taxon>Pezizomycotina</taxon>
        <taxon>Dothideomycetes</taxon>
        <taxon>Pleosporomycetidae</taxon>
        <taxon>Pleosporales</taxon>
        <taxon>Pleosporineae</taxon>
        <taxon>Phaeosphaeriaceae</taxon>
        <taxon>Parastagonospora</taxon>
    </lineage>
</organism>